<accession>A0A5P9NH51</accession>
<dbReference type="InterPro" id="IPR036922">
    <property type="entry name" value="Rieske_2Fe-2S_sf"/>
</dbReference>
<evidence type="ECO:0000256" key="1">
    <source>
        <dbReference type="ARBA" id="ARBA00001962"/>
    </source>
</evidence>
<dbReference type="KEGG" id="halc:EY643_05515"/>
<evidence type="ECO:0000256" key="7">
    <source>
        <dbReference type="ARBA" id="ARBA00023027"/>
    </source>
</evidence>
<evidence type="ECO:0000313" key="9">
    <source>
        <dbReference type="EMBL" id="QFU75150.1"/>
    </source>
</evidence>
<dbReference type="PROSITE" id="PS00570">
    <property type="entry name" value="RING_HYDROXYL_ALPHA"/>
    <property type="match status" value="1"/>
</dbReference>
<dbReference type="SUPFAM" id="SSF50022">
    <property type="entry name" value="ISP domain"/>
    <property type="match status" value="1"/>
</dbReference>
<dbReference type="PROSITE" id="PS51296">
    <property type="entry name" value="RIESKE"/>
    <property type="match status" value="1"/>
</dbReference>
<dbReference type="Pfam" id="PF00355">
    <property type="entry name" value="Rieske"/>
    <property type="match status" value="1"/>
</dbReference>
<gene>
    <name evidence="9" type="ORF">EY643_05515</name>
</gene>
<comment type="cofactor">
    <cofactor evidence="1">
        <name>Fe cation</name>
        <dbReference type="ChEBI" id="CHEBI:24875"/>
    </cofactor>
</comment>
<dbReference type="Gene3D" id="2.102.10.10">
    <property type="entry name" value="Rieske [2Fe-2S] iron-sulphur domain"/>
    <property type="match status" value="1"/>
</dbReference>
<evidence type="ECO:0000259" key="8">
    <source>
        <dbReference type="PROSITE" id="PS51296"/>
    </source>
</evidence>
<dbReference type="SUPFAM" id="SSF55961">
    <property type="entry name" value="Bet v1-like"/>
    <property type="match status" value="1"/>
</dbReference>
<protein>
    <submittedName>
        <fullName evidence="9">Aromatic ring-hydroxylating dioxygenase subunit alpha</fullName>
    </submittedName>
</protein>
<dbReference type="RefSeq" id="WP_152661256.1">
    <property type="nucleotide sequence ID" value="NZ_CP036422.1"/>
</dbReference>
<dbReference type="GO" id="GO:0051213">
    <property type="term" value="F:dioxygenase activity"/>
    <property type="evidence" value="ECO:0007669"/>
    <property type="project" value="UniProtKB-KW"/>
</dbReference>
<dbReference type="Proteomes" id="UP000326287">
    <property type="component" value="Chromosome"/>
</dbReference>
<dbReference type="GO" id="GO:0051537">
    <property type="term" value="F:2 iron, 2 sulfur cluster binding"/>
    <property type="evidence" value="ECO:0007669"/>
    <property type="project" value="UniProtKB-KW"/>
</dbReference>
<dbReference type="CDD" id="cd03469">
    <property type="entry name" value="Rieske_RO_Alpha_N"/>
    <property type="match status" value="1"/>
</dbReference>
<keyword evidence="2" id="KW-0001">2Fe-2S</keyword>
<keyword evidence="10" id="KW-1185">Reference proteome</keyword>
<dbReference type="InterPro" id="IPR015881">
    <property type="entry name" value="ARHD_Rieske_2Fe_2S"/>
</dbReference>
<reference evidence="9 10" key="1">
    <citation type="submission" date="2019-02" db="EMBL/GenBank/DDBJ databases">
        <authorList>
            <person name="Li S.-H."/>
        </authorList>
    </citation>
    <scope>NUCLEOTIDE SEQUENCE [LARGE SCALE GENOMIC DNA]</scope>
    <source>
        <strain evidence="9 10">IMCC14385</strain>
    </source>
</reference>
<evidence type="ECO:0000256" key="4">
    <source>
        <dbReference type="ARBA" id="ARBA00023002"/>
    </source>
</evidence>
<keyword evidence="6" id="KW-0411">Iron-sulfur</keyword>
<keyword evidence="4" id="KW-0560">Oxidoreductase</keyword>
<sequence length="462" mass="53576">MSRTIELEDGREVIRSDGETYQEMLDKEPNPVPDALRESTETFLGSDNISTDRYLARDFHDLEVEKMWSRTWQAVCRETEIAKTGDFFVYDIAKYSLVVTRTENGDIKGYHNACLHRGRALRSVESGRAREFKCPFHGFRWNLEGDFLGAPCQWDFPHINEEEFSLPQVQVDTWGGWVFINMDLEAESLQSYMGILPQHFERWKPENTFKALHVEKIIECNWKLAWEAFIESYHTVATHPQIMSYLGDSNSQYDCWGDNVSRTISPMGVVSPHLEDVPPNQTVNEWLEHAMALPDGESIDVPEGMSAREYLADFYYKTWSEQYGVDLAEFCTQSEIMDSILYSLFPNFAPWAGFHPNLTYRMKPYGDRHDMCTMEIIFLMRYPEDQPRPADAPVQKLDKDQLFSEAEGLEGGLGKVFDQDFSNLKMLQKGLPNLRSGEVVLANYQEVRIRHFHQTLEKYINA</sequence>
<dbReference type="PRINTS" id="PR00090">
    <property type="entry name" value="RNGDIOXGNASE"/>
</dbReference>
<evidence type="ECO:0000256" key="2">
    <source>
        <dbReference type="ARBA" id="ARBA00022714"/>
    </source>
</evidence>
<proteinExistence type="predicted"/>
<organism evidence="9 10">
    <name type="scientific">Halioglobus maricola</name>
    <dbReference type="NCBI Taxonomy" id="2601894"/>
    <lineage>
        <taxon>Bacteria</taxon>
        <taxon>Pseudomonadati</taxon>
        <taxon>Pseudomonadota</taxon>
        <taxon>Gammaproteobacteria</taxon>
        <taxon>Cellvibrionales</taxon>
        <taxon>Halieaceae</taxon>
        <taxon>Halioglobus</taxon>
    </lineage>
</organism>
<dbReference type="InterPro" id="IPR001663">
    <property type="entry name" value="Rng_hydr_dOase-A"/>
</dbReference>
<dbReference type="AlphaFoldDB" id="A0A5P9NH51"/>
<dbReference type="Gene3D" id="3.90.380.10">
    <property type="entry name" value="Naphthalene 1,2-dioxygenase Alpha Subunit, Chain A, domain 1"/>
    <property type="match status" value="1"/>
</dbReference>
<dbReference type="CDD" id="cd08882">
    <property type="entry name" value="RHO_alpha_C_MupW-like"/>
    <property type="match status" value="1"/>
</dbReference>
<dbReference type="PANTHER" id="PTHR43756">
    <property type="entry name" value="CHOLINE MONOOXYGENASE, CHLOROPLASTIC"/>
    <property type="match status" value="1"/>
</dbReference>
<dbReference type="GO" id="GO:0005506">
    <property type="term" value="F:iron ion binding"/>
    <property type="evidence" value="ECO:0007669"/>
    <property type="project" value="InterPro"/>
</dbReference>
<dbReference type="EMBL" id="CP036422">
    <property type="protein sequence ID" value="QFU75150.1"/>
    <property type="molecule type" value="Genomic_DNA"/>
</dbReference>
<dbReference type="Pfam" id="PF00848">
    <property type="entry name" value="Ring_hydroxyl_A"/>
    <property type="match status" value="1"/>
</dbReference>
<name>A0A5P9NH51_9GAMM</name>
<dbReference type="OrthoDB" id="9769355at2"/>
<keyword evidence="5" id="KW-0408">Iron</keyword>
<keyword evidence="7" id="KW-0520">NAD</keyword>
<evidence type="ECO:0000313" key="10">
    <source>
        <dbReference type="Proteomes" id="UP000326287"/>
    </source>
</evidence>
<dbReference type="InterPro" id="IPR017941">
    <property type="entry name" value="Rieske_2Fe-2S"/>
</dbReference>
<feature type="domain" description="Rieske" evidence="8">
    <location>
        <begin position="72"/>
        <end position="180"/>
    </location>
</feature>
<dbReference type="PANTHER" id="PTHR43756:SF5">
    <property type="entry name" value="CHOLINE MONOOXYGENASE, CHLOROPLASTIC"/>
    <property type="match status" value="1"/>
</dbReference>
<dbReference type="InterPro" id="IPR015879">
    <property type="entry name" value="Ring_hydroxy_dOase_asu_C_dom"/>
</dbReference>
<keyword evidence="9" id="KW-0223">Dioxygenase</keyword>
<evidence type="ECO:0000256" key="5">
    <source>
        <dbReference type="ARBA" id="ARBA00023004"/>
    </source>
</evidence>
<evidence type="ECO:0000256" key="3">
    <source>
        <dbReference type="ARBA" id="ARBA00022723"/>
    </source>
</evidence>
<evidence type="ECO:0000256" key="6">
    <source>
        <dbReference type="ARBA" id="ARBA00023014"/>
    </source>
</evidence>
<keyword evidence="3" id="KW-0479">Metal-binding</keyword>